<evidence type="ECO:0000313" key="2">
    <source>
        <dbReference type="EMBL" id="GGZ20748.1"/>
    </source>
</evidence>
<organism evidence="2 3">
    <name type="scientific">Streptomyces poonensis</name>
    <dbReference type="NCBI Taxonomy" id="68255"/>
    <lineage>
        <taxon>Bacteria</taxon>
        <taxon>Bacillati</taxon>
        <taxon>Actinomycetota</taxon>
        <taxon>Actinomycetes</taxon>
        <taxon>Kitasatosporales</taxon>
        <taxon>Streptomycetaceae</taxon>
        <taxon>Streptomyces</taxon>
    </lineage>
</organism>
<name>A0A918PSR1_9ACTN</name>
<feature type="transmembrane region" description="Helical" evidence="1">
    <location>
        <begin position="9"/>
        <end position="28"/>
    </location>
</feature>
<keyword evidence="1" id="KW-0812">Transmembrane</keyword>
<dbReference type="EMBL" id="BMVW01000009">
    <property type="protein sequence ID" value="GGZ20748.1"/>
    <property type="molecule type" value="Genomic_DNA"/>
</dbReference>
<comment type="caution">
    <text evidence="2">The sequence shown here is derived from an EMBL/GenBank/DDBJ whole genome shotgun (WGS) entry which is preliminary data.</text>
</comment>
<feature type="transmembrane region" description="Helical" evidence="1">
    <location>
        <begin position="142"/>
        <end position="167"/>
    </location>
</feature>
<accession>A0A918PSR1</accession>
<protein>
    <submittedName>
        <fullName evidence="2">Uncharacterized protein</fullName>
    </submittedName>
</protein>
<gene>
    <name evidence="2" type="ORF">GCM10010365_46340</name>
</gene>
<proteinExistence type="predicted"/>
<keyword evidence="1" id="KW-0472">Membrane</keyword>
<feature type="transmembrane region" description="Helical" evidence="1">
    <location>
        <begin position="70"/>
        <end position="89"/>
    </location>
</feature>
<keyword evidence="3" id="KW-1185">Reference proteome</keyword>
<keyword evidence="1" id="KW-1133">Transmembrane helix</keyword>
<evidence type="ECO:0000313" key="3">
    <source>
        <dbReference type="Proteomes" id="UP000622166"/>
    </source>
</evidence>
<feature type="transmembrane region" description="Helical" evidence="1">
    <location>
        <begin position="40"/>
        <end position="58"/>
    </location>
</feature>
<dbReference type="Proteomes" id="UP000622166">
    <property type="component" value="Unassembled WGS sequence"/>
</dbReference>
<reference evidence="2" key="2">
    <citation type="submission" date="2020-09" db="EMBL/GenBank/DDBJ databases">
        <authorList>
            <person name="Sun Q."/>
            <person name="Ohkuma M."/>
        </authorList>
    </citation>
    <scope>NUCLEOTIDE SEQUENCE</scope>
    <source>
        <strain evidence="2">JCM 4815</strain>
    </source>
</reference>
<dbReference type="AlphaFoldDB" id="A0A918PSR1"/>
<evidence type="ECO:0000256" key="1">
    <source>
        <dbReference type="SAM" id="Phobius"/>
    </source>
</evidence>
<sequence length="431" mass="46399">MADGRTMNLVLRLILLLYGLVLGAFAALDLFLADDLDIKLAGAWFGFAALVIVVGCGASFTARSEARPRIYLLLASDVATVVVGLALVLRIRSNFVPQPQLLTSLVVTAIAILAAAALGLLDLRTARRAAPTNRDRQSPERATVVGGVLGAMGALVAASLALPQFWYTTRYAPSTDVPVVMVSNDIMQVSNRDGQLEVRAAVTIENTGKTAIRVLTSLYEITGTEVEVTHSPDSGVDRKKVGAALEGNYGPAARYNTYATYHPPQQIQFGPITVDQAWLGPGEKTRATLEAHAFRGKLKLLRLTADVAVARADRVKVDESRPPVKRPLIDCPAPTPSSASTKIMETRRPLKHAGMLDWLTESNRELVTIWAVSGAQGDVSPWWPPFPWINASLQHTGHDCERALRSDDDGLEQRAMVGWAGTVAEAPVPDS</sequence>
<feature type="transmembrane region" description="Helical" evidence="1">
    <location>
        <begin position="101"/>
        <end position="121"/>
    </location>
</feature>
<reference evidence="2" key="1">
    <citation type="journal article" date="2014" name="Int. J. Syst. Evol. Microbiol.">
        <title>Complete genome sequence of Corynebacterium casei LMG S-19264T (=DSM 44701T), isolated from a smear-ripened cheese.</title>
        <authorList>
            <consortium name="US DOE Joint Genome Institute (JGI-PGF)"/>
            <person name="Walter F."/>
            <person name="Albersmeier A."/>
            <person name="Kalinowski J."/>
            <person name="Ruckert C."/>
        </authorList>
    </citation>
    <scope>NUCLEOTIDE SEQUENCE</scope>
    <source>
        <strain evidence="2">JCM 4815</strain>
    </source>
</reference>